<name>X0X4K3_9ZZZZ</name>
<organism evidence="1">
    <name type="scientific">marine sediment metagenome</name>
    <dbReference type="NCBI Taxonomy" id="412755"/>
    <lineage>
        <taxon>unclassified sequences</taxon>
        <taxon>metagenomes</taxon>
        <taxon>ecological metagenomes</taxon>
    </lineage>
</organism>
<accession>X0X4K3</accession>
<dbReference type="EMBL" id="BARS01043896">
    <property type="protein sequence ID" value="GAG30347.1"/>
    <property type="molecule type" value="Genomic_DNA"/>
</dbReference>
<proteinExistence type="predicted"/>
<protein>
    <recommendedName>
        <fullName evidence="2">SIR2-like domain-containing protein</fullName>
    </recommendedName>
</protein>
<dbReference type="SUPFAM" id="SSF52467">
    <property type="entry name" value="DHS-like NAD/FAD-binding domain"/>
    <property type="match status" value="1"/>
</dbReference>
<feature type="non-terminal residue" evidence="1">
    <location>
        <position position="176"/>
    </location>
</feature>
<dbReference type="InterPro" id="IPR029035">
    <property type="entry name" value="DHS-like_NAD/FAD-binding_dom"/>
</dbReference>
<reference evidence="1" key="1">
    <citation type="journal article" date="2014" name="Front. Microbiol.">
        <title>High frequency of phylogenetically diverse reductive dehalogenase-homologous genes in deep subseafloor sedimentary metagenomes.</title>
        <authorList>
            <person name="Kawai M."/>
            <person name="Futagami T."/>
            <person name="Toyoda A."/>
            <person name="Takaki Y."/>
            <person name="Nishi S."/>
            <person name="Hori S."/>
            <person name="Arai W."/>
            <person name="Tsubouchi T."/>
            <person name="Morono Y."/>
            <person name="Uchiyama I."/>
            <person name="Ito T."/>
            <person name="Fujiyama A."/>
            <person name="Inagaki F."/>
            <person name="Takami H."/>
        </authorList>
    </citation>
    <scope>NUCLEOTIDE SEQUENCE</scope>
    <source>
        <strain evidence="1">Expedition CK06-06</strain>
    </source>
</reference>
<dbReference type="AlphaFoldDB" id="X0X4K3"/>
<gene>
    <name evidence="1" type="ORF">S01H1_66394</name>
</gene>
<comment type="caution">
    <text evidence="1">The sequence shown here is derived from an EMBL/GenBank/DDBJ whole genome shotgun (WGS) entry which is preliminary data.</text>
</comment>
<dbReference type="Gene3D" id="3.40.50.1220">
    <property type="entry name" value="TPP-binding domain"/>
    <property type="match status" value="1"/>
</dbReference>
<evidence type="ECO:0008006" key="2">
    <source>
        <dbReference type="Google" id="ProtNLM"/>
    </source>
</evidence>
<sequence>MNGSPNIKFEDITVKMSDGIQGPDFKDLFSEKRLYTFLVGAGISMDPPSSVPSARIFVNELFKYYVPEEEIKKLSELQSLRYEFLVEKIQNLFDKEIMFLDYLDRVKQPNAIHLFLANMIMRYNYVITTNFDYLIELALKNKLSIYPMFHNYHKKVMIIITKEDYQKKVSFQFPII</sequence>
<evidence type="ECO:0000313" key="1">
    <source>
        <dbReference type="EMBL" id="GAG30347.1"/>
    </source>
</evidence>